<sequence length="81" mass="9002">MSALDKKHDKKVTVWHVTPKGDVWQVKGSGALRATKIFNTQKEAIDYANELSKRNSGSVLIHRTTGEVRASINNKNKAKAK</sequence>
<accession>A0A059Y879</accession>
<evidence type="ECO:0000313" key="1">
    <source>
        <dbReference type="EMBL" id="AIA33876.1"/>
    </source>
</evidence>
<dbReference type="InterPro" id="IPR018691">
    <property type="entry name" value="DUF2188"/>
</dbReference>
<dbReference type="GeneID" id="31507893"/>
<dbReference type="AlphaFoldDB" id="A0A059Y879"/>
<organism evidence="1 2">
    <name type="scientific">Mycoplasmopsis bovis CQ-W70</name>
    <dbReference type="NCBI Taxonomy" id="1316930"/>
    <lineage>
        <taxon>Bacteria</taxon>
        <taxon>Bacillati</taxon>
        <taxon>Mycoplasmatota</taxon>
        <taxon>Mycoplasmoidales</taxon>
        <taxon>Metamycoplasmataceae</taxon>
        <taxon>Mycoplasmopsis</taxon>
    </lineage>
</organism>
<name>A0A059Y879_MYCBV</name>
<dbReference type="KEGG" id="mbq:K668_01450"/>
<evidence type="ECO:0008006" key="3">
    <source>
        <dbReference type="Google" id="ProtNLM"/>
    </source>
</evidence>
<dbReference type="PATRIC" id="fig|1316930.3.peg.300"/>
<dbReference type="RefSeq" id="WP_013456114.1">
    <property type="nucleotide sequence ID" value="NZ_CP005933.1"/>
</dbReference>
<reference evidence="1 2" key="1">
    <citation type="submission" date="2013-04" db="EMBL/GenBank/DDBJ databases">
        <authorList>
            <person name="Lin L."/>
            <person name="Zeng Z."/>
            <person name="Xie J."/>
            <person name="Luo L."/>
            <person name="Yang Z."/>
            <person name="Liang W."/>
            <person name="Lin H."/>
            <person name="Dong C."/>
            <person name="Sun Y."/>
        </authorList>
    </citation>
    <scope>NUCLEOTIDE SEQUENCE [LARGE SCALE GENOMIC DNA]</scope>
    <source>
        <strain evidence="1 2">CQ-W70</strain>
    </source>
</reference>
<proteinExistence type="predicted"/>
<dbReference type="EMBL" id="CP005933">
    <property type="protein sequence ID" value="AIA33876.1"/>
    <property type="molecule type" value="Genomic_DNA"/>
</dbReference>
<gene>
    <name evidence="1" type="ORF">K668_01450</name>
</gene>
<protein>
    <recommendedName>
        <fullName evidence="3">DUF2188 domain-containing protein</fullName>
    </recommendedName>
</protein>
<dbReference type="Proteomes" id="UP000027182">
    <property type="component" value="Chromosome"/>
</dbReference>
<dbReference type="Pfam" id="PF09954">
    <property type="entry name" value="DUF2188"/>
    <property type="match status" value="1"/>
</dbReference>
<evidence type="ECO:0000313" key="2">
    <source>
        <dbReference type="Proteomes" id="UP000027182"/>
    </source>
</evidence>
<dbReference type="HOGENOM" id="CLU_179056_3_0_14"/>